<comment type="caution">
    <text evidence="8">The sequence shown here is derived from an EMBL/GenBank/DDBJ whole genome shotgun (WGS) entry which is preliminary data.</text>
</comment>
<dbReference type="InterPro" id="IPR050547">
    <property type="entry name" value="DEAD_box_RNA_helicases"/>
</dbReference>
<keyword evidence="5" id="KW-0051">Antiviral defense</keyword>
<dbReference type="NCBIfam" id="TIGR01587">
    <property type="entry name" value="cas3_core"/>
    <property type="match status" value="1"/>
</dbReference>
<dbReference type="InterPro" id="IPR006483">
    <property type="entry name" value="CRISPR-assoc_Cas3_HD"/>
</dbReference>
<dbReference type="SMART" id="SM00487">
    <property type="entry name" value="DEXDc"/>
    <property type="match status" value="1"/>
</dbReference>
<dbReference type="GO" id="GO:0005524">
    <property type="term" value="F:ATP binding"/>
    <property type="evidence" value="ECO:0007669"/>
    <property type="project" value="UniProtKB-KW"/>
</dbReference>
<evidence type="ECO:0000259" key="6">
    <source>
        <dbReference type="PROSITE" id="PS51192"/>
    </source>
</evidence>
<evidence type="ECO:0000256" key="3">
    <source>
        <dbReference type="ARBA" id="ARBA00022806"/>
    </source>
</evidence>
<keyword evidence="9" id="KW-1185">Reference proteome</keyword>
<dbReference type="Gene3D" id="3.40.50.300">
    <property type="entry name" value="P-loop containing nucleotide triphosphate hydrolases"/>
    <property type="match status" value="2"/>
</dbReference>
<organism evidence="8 9">
    <name type="scientific">Rhodococcus xishaensis</name>
    <dbReference type="NCBI Taxonomy" id="2487364"/>
    <lineage>
        <taxon>Bacteria</taxon>
        <taxon>Bacillati</taxon>
        <taxon>Actinomycetota</taxon>
        <taxon>Actinomycetes</taxon>
        <taxon>Mycobacteriales</taxon>
        <taxon>Nocardiaceae</taxon>
        <taxon>Rhodococcus</taxon>
    </lineage>
</organism>
<dbReference type="CDD" id="cd17930">
    <property type="entry name" value="DEXHc_cas3"/>
    <property type="match status" value="1"/>
</dbReference>
<reference evidence="8 9" key="1">
    <citation type="submission" date="2018-11" db="EMBL/GenBank/DDBJ databases">
        <title>Rhodococcus spongicola sp. nov. and Rhodococcus xishaensis sp. nov. from marine sponges.</title>
        <authorList>
            <person name="Li L."/>
            <person name="Lin H.W."/>
        </authorList>
    </citation>
    <scope>NUCLEOTIDE SEQUENCE [LARGE SCALE GENOMIC DNA]</scope>
    <source>
        <strain evidence="8 9">LHW51113</strain>
    </source>
</reference>
<dbReference type="PROSITE" id="PS51643">
    <property type="entry name" value="HD_CAS3"/>
    <property type="match status" value="1"/>
</dbReference>
<evidence type="ECO:0000256" key="4">
    <source>
        <dbReference type="ARBA" id="ARBA00022840"/>
    </source>
</evidence>
<keyword evidence="1" id="KW-0547">Nucleotide-binding</keyword>
<dbReference type="EMBL" id="RKLO01000004">
    <property type="protein sequence ID" value="RVW02206.1"/>
    <property type="molecule type" value="Genomic_DNA"/>
</dbReference>
<dbReference type="GO" id="GO:0003723">
    <property type="term" value="F:RNA binding"/>
    <property type="evidence" value="ECO:0007669"/>
    <property type="project" value="TreeGrafter"/>
</dbReference>
<dbReference type="Proteomes" id="UP000283479">
    <property type="component" value="Unassembled WGS sequence"/>
</dbReference>
<dbReference type="InterPro" id="IPR011545">
    <property type="entry name" value="DEAD/DEAH_box_helicase_dom"/>
</dbReference>
<dbReference type="PANTHER" id="PTHR47963:SF9">
    <property type="entry name" value="CRISPR-ASSOCIATED ENDONUCLEASE_HELICASE CAS3"/>
    <property type="match status" value="1"/>
</dbReference>
<evidence type="ECO:0000259" key="7">
    <source>
        <dbReference type="PROSITE" id="PS51643"/>
    </source>
</evidence>
<dbReference type="OrthoDB" id="9810236at2"/>
<dbReference type="CDD" id="cd09641">
    <property type="entry name" value="Cas3''_I"/>
    <property type="match status" value="1"/>
</dbReference>
<dbReference type="GO" id="GO:0051607">
    <property type="term" value="P:defense response to virus"/>
    <property type="evidence" value="ECO:0007669"/>
    <property type="project" value="UniProtKB-KW"/>
</dbReference>
<sequence>MADHLHGTAELAARFAKPFGGEAIAHRLGLFHDAGKASCAWQAGLLRAEAAGGRVGIDHKLLGAQLGIDCGLRPFALAIDGHHGGLSAWRDLRGRLDGLDPASRERNREAEHLLRSVLPELFSAGPVEIPDAWRADELVAEMALRLLFSTLCDADFLDTAAHFAAAPVAVRPDADFAALSVLFEHERKKLLEHRPAAAIDSVREEVYRECIAAAADRPGIYRLAAPTGAGKTLASAGFALHHAATHGAGRVIVAVPFLTITEQNAAVYRSLLDVAGAEIVLEHHSGVDLDSGQRWQRLAAENWDAPFVVTTTVRLFEALFGRKPAAMRRVHRLAGAVIILDEVQALPHRLLVPILDALRTLVEHFGTTVLLTSATQPDFWHLSPFRDLPAVDIIPKPAKLVAQLRRVVFDWRIDPSPTLTQVADEAAECGQALVVVNTTADAATVFNRWRETVSSAAVWQLSTRMCPDHRRRVLAAVHASLGAGEPTLLVSTQLIEAGVDVDFPVVYRTLAPADSLLQAAGRANREGNLGRPGRVVIVDPQDAGMPPPYNTLVNLTRTHFGPGRADPDDLDALRNYYRSVYGSLNLEGRGHLGQQIQFHRRGFDFPAVTDGPRDPITQIPDRTQAFRMIEDDSIAVVTPQAVADPTTRENIDRLMQALREGTRPERSWLRQLQPYVTTVHRSVLRQPGVIALLRPVIGEPGGRGGLAEWVGSYDPDVGIDLDPRPEEFIL</sequence>
<dbReference type="InterPro" id="IPR006474">
    <property type="entry name" value="Helicase_Cas3_CRISPR-ass_core"/>
</dbReference>
<dbReference type="PROSITE" id="PS51192">
    <property type="entry name" value="HELICASE_ATP_BIND_1"/>
    <property type="match status" value="1"/>
</dbReference>
<accession>A0A3S3CP33</accession>
<keyword evidence="2" id="KW-0378">Hydrolase</keyword>
<dbReference type="NCBIfam" id="TIGR01596">
    <property type="entry name" value="cas3_HD"/>
    <property type="match status" value="1"/>
</dbReference>
<evidence type="ECO:0000313" key="9">
    <source>
        <dbReference type="Proteomes" id="UP000283479"/>
    </source>
</evidence>
<dbReference type="Pfam" id="PF22590">
    <property type="entry name" value="Cas3-like_C_2"/>
    <property type="match status" value="1"/>
</dbReference>
<feature type="domain" description="HD Cas3-type" evidence="7">
    <location>
        <begin position="1"/>
        <end position="157"/>
    </location>
</feature>
<dbReference type="Pfam" id="PF00270">
    <property type="entry name" value="DEAD"/>
    <property type="match status" value="1"/>
</dbReference>
<protein>
    <submittedName>
        <fullName evidence="8">CRISPR-associated helicase Cas3</fullName>
    </submittedName>
</protein>
<evidence type="ECO:0000256" key="2">
    <source>
        <dbReference type="ARBA" id="ARBA00022801"/>
    </source>
</evidence>
<keyword evidence="3" id="KW-0347">Helicase</keyword>
<keyword evidence="4" id="KW-0067">ATP-binding</keyword>
<dbReference type="InterPro" id="IPR027417">
    <property type="entry name" value="P-loop_NTPase"/>
</dbReference>
<dbReference type="GO" id="GO:0003724">
    <property type="term" value="F:RNA helicase activity"/>
    <property type="evidence" value="ECO:0007669"/>
    <property type="project" value="TreeGrafter"/>
</dbReference>
<name>A0A3S3CP33_9NOCA</name>
<proteinExistence type="predicted"/>
<dbReference type="InterPro" id="IPR014001">
    <property type="entry name" value="Helicase_ATP-bd"/>
</dbReference>
<evidence type="ECO:0000256" key="1">
    <source>
        <dbReference type="ARBA" id="ARBA00022741"/>
    </source>
</evidence>
<feature type="domain" description="Helicase ATP-binding" evidence="6">
    <location>
        <begin position="212"/>
        <end position="394"/>
    </location>
</feature>
<dbReference type="InterPro" id="IPR054712">
    <property type="entry name" value="Cas3-like_dom"/>
</dbReference>
<dbReference type="SUPFAM" id="SSF52540">
    <property type="entry name" value="P-loop containing nucleoside triphosphate hydrolases"/>
    <property type="match status" value="1"/>
</dbReference>
<evidence type="ECO:0000313" key="8">
    <source>
        <dbReference type="EMBL" id="RVW02206.1"/>
    </source>
</evidence>
<dbReference type="PANTHER" id="PTHR47963">
    <property type="entry name" value="DEAD-BOX ATP-DEPENDENT RNA HELICASE 47, MITOCHONDRIAL"/>
    <property type="match status" value="1"/>
</dbReference>
<gene>
    <name evidence="8" type="primary">cas3</name>
    <name evidence="8" type="ORF">EGT50_11160</name>
</gene>
<dbReference type="AlphaFoldDB" id="A0A3S3CP33"/>
<dbReference type="GO" id="GO:0016787">
    <property type="term" value="F:hydrolase activity"/>
    <property type="evidence" value="ECO:0007669"/>
    <property type="project" value="UniProtKB-KW"/>
</dbReference>
<evidence type="ECO:0000256" key="5">
    <source>
        <dbReference type="ARBA" id="ARBA00023118"/>
    </source>
</evidence>